<accession>A0ACC2JTX3</accession>
<comment type="caution">
    <text evidence="1">The sequence shown here is derived from an EMBL/GenBank/DDBJ whole genome shotgun (WGS) entry which is preliminary data.</text>
</comment>
<organism evidence="1 2">
    <name type="scientific">Lasiodiplodia mahajangana</name>
    <dbReference type="NCBI Taxonomy" id="1108764"/>
    <lineage>
        <taxon>Eukaryota</taxon>
        <taxon>Fungi</taxon>
        <taxon>Dikarya</taxon>
        <taxon>Ascomycota</taxon>
        <taxon>Pezizomycotina</taxon>
        <taxon>Dothideomycetes</taxon>
        <taxon>Dothideomycetes incertae sedis</taxon>
        <taxon>Botryosphaeriales</taxon>
        <taxon>Botryosphaeriaceae</taxon>
        <taxon>Lasiodiplodia</taxon>
    </lineage>
</organism>
<evidence type="ECO:0000313" key="2">
    <source>
        <dbReference type="Proteomes" id="UP001153332"/>
    </source>
</evidence>
<name>A0ACC2JTX3_9PEZI</name>
<reference evidence="1" key="1">
    <citation type="submission" date="2022-12" db="EMBL/GenBank/DDBJ databases">
        <title>Genome Sequence of Lasiodiplodia mahajangana.</title>
        <authorList>
            <person name="Buettner E."/>
        </authorList>
    </citation>
    <scope>NUCLEOTIDE SEQUENCE</scope>
    <source>
        <strain evidence="1">VT137</strain>
    </source>
</reference>
<dbReference type="EMBL" id="JAPUUL010000385">
    <property type="protein sequence ID" value="KAJ8130970.1"/>
    <property type="molecule type" value="Genomic_DNA"/>
</dbReference>
<keyword evidence="2" id="KW-1185">Reference proteome</keyword>
<gene>
    <name evidence="1" type="ORF">O1611_g2656</name>
</gene>
<sequence length="393" mass="44580">MASKPSSPFDNPWALPLDRTRTQVNNMCWRVQNVPYDWTKETLRAHLEPLSDRGCLEVSWITLHPAVSSATQTALLCFKVVPSFFQDLNPNEAHPLKIGEYTEGDLSIDCHFRGLTPLNTPTGDSIIDIIAVTGLGGHAFGSWRNRKSYRMWFMDFLPVDLAENVRVMTYGYDSDLQTPGRKTLLEFSRKFLQSLMNARASGDEGSRPIVFIGHSLGCVLIARALVKSRSDPNYQSIFPSTRAMFFFGAPHAGLDVDALVGMVDNVTLGDRKSTRAKLLDHLRENSEYLEEHKENVVQLWSKPKLQVVSFYELRKTRIVAKDHSGEWARNGTEVQLVQNMSSLLFIPLEVRYSVDEDHSEMVKFMNPTDETYRTVIRHTRGLLAQYAAEHLSL</sequence>
<evidence type="ECO:0000313" key="1">
    <source>
        <dbReference type="EMBL" id="KAJ8130970.1"/>
    </source>
</evidence>
<dbReference type="Proteomes" id="UP001153332">
    <property type="component" value="Unassembled WGS sequence"/>
</dbReference>
<protein>
    <submittedName>
        <fullName evidence="1">Uncharacterized protein</fullName>
    </submittedName>
</protein>
<proteinExistence type="predicted"/>